<dbReference type="EMBL" id="UFXQ01000001">
    <property type="protein sequence ID" value="STC69765.1"/>
    <property type="molecule type" value="Genomic_DNA"/>
</dbReference>
<dbReference type="InterPro" id="IPR001763">
    <property type="entry name" value="Rhodanese-like_dom"/>
</dbReference>
<keyword evidence="3 5" id="KW-0808">Transferase</keyword>
<evidence type="ECO:0000259" key="4">
    <source>
        <dbReference type="PROSITE" id="PS50206"/>
    </source>
</evidence>
<feature type="domain" description="Rhodanese" evidence="4">
    <location>
        <begin position="31"/>
        <end position="138"/>
    </location>
</feature>
<dbReference type="InterPro" id="IPR036873">
    <property type="entry name" value="Rhodanese-like_dom_sf"/>
</dbReference>
<dbReference type="GO" id="GO:0004792">
    <property type="term" value="F:thiosulfate-cyanide sulfurtransferase activity"/>
    <property type="evidence" value="ECO:0007669"/>
    <property type="project" value="UniProtKB-EC"/>
</dbReference>
<name>A0A376CN94_9CORY</name>
<accession>A0A376CN94</accession>
<feature type="domain" description="Rhodanese" evidence="4">
    <location>
        <begin position="170"/>
        <end position="288"/>
    </location>
</feature>
<evidence type="ECO:0000256" key="2">
    <source>
        <dbReference type="ARBA" id="ARBA00047549"/>
    </source>
</evidence>
<dbReference type="Proteomes" id="UP000254467">
    <property type="component" value="Unassembled WGS sequence"/>
</dbReference>
<proteinExistence type="predicted"/>
<dbReference type="PANTHER" id="PTHR43855:SF1">
    <property type="entry name" value="THIOSULFATE SULFURTRANSFERASE"/>
    <property type="match status" value="1"/>
</dbReference>
<dbReference type="AlphaFoldDB" id="A0A376CN94"/>
<dbReference type="Gene3D" id="3.40.250.10">
    <property type="entry name" value="Rhodanese-like domain"/>
    <property type="match status" value="2"/>
</dbReference>
<evidence type="ECO:0000256" key="3">
    <source>
        <dbReference type="RuleBase" id="RU000507"/>
    </source>
</evidence>
<dbReference type="SMART" id="SM00450">
    <property type="entry name" value="RHOD"/>
    <property type="match status" value="2"/>
</dbReference>
<gene>
    <name evidence="5" type="primary">sseA_2</name>
    <name evidence="5" type="ORF">NCTC11862_01564</name>
</gene>
<reference evidence="5 6" key="1">
    <citation type="submission" date="2018-06" db="EMBL/GenBank/DDBJ databases">
        <authorList>
            <consortium name="Pathogen Informatics"/>
            <person name="Doyle S."/>
        </authorList>
    </citation>
    <scope>NUCLEOTIDE SEQUENCE [LARGE SCALE GENOMIC DNA]</scope>
    <source>
        <strain evidence="5 6">NCTC11862</strain>
    </source>
</reference>
<dbReference type="InterPro" id="IPR001307">
    <property type="entry name" value="Thiosulphate_STrfase_CS"/>
</dbReference>
<keyword evidence="6" id="KW-1185">Reference proteome</keyword>
<dbReference type="RefSeq" id="WP_018582606.1">
    <property type="nucleotide sequence ID" value="NZ_LDYD01000007.1"/>
</dbReference>
<dbReference type="PROSITE" id="PS00380">
    <property type="entry name" value="RHODANESE_1"/>
    <property type="match status" value="1"/>
</dbReference>
<evidence type="ECO:0000256" key="1">
    <source>
        <dbReference type="ARBA" id="ARBA00022737"/>
    </source>
</evidence>
<evidence type="ECO:0000313" key="5">
    <source>
        <dbReference type="EMBL" id="STC69765.1"/>
    </source>
</evidence>
<dbReference type="CDD" id="cd01448">
    <property type="entry name" value="TST_Repeat_1"/>
    <property type="match status" value="1"/>
</dbReference>
<dbReference type="InterPro" id="IPR051126">
    <property type="entry name" value="Thiosulfate_sulfurtransferase"/>
</dbReference>
<evidence type="ECO:0000313" key="6">
    <source>
        <dbReference type="Proteomes" id="UP000254467"/>
    </source>
</evidence>
<dbReference type="STRING" id="35756.GCA_001044155_02034"/>
<dbReference type="SUPFAM" id="SSF52821">
    <property type="entry name" value="Rhodanese/Cell cycle control phosphatase"/>
    <property type="match status" value="2"/>
</dbReference>
<organism evidence="5 6">
    <name type="scientific">Corynebacterium pilosum</name>
    <dbReference type="NCBI Taxonomy" id="35756"/>
    <lineage>
        <taxon>Bacteria</taxon>
        <taxon>Bacillati</taxon>
        <taxon>Actinomycetota</taxon>
        <taxon>Actinomycetes</taxon>
        <taxon>Mycobacteriales</taxon>
        <taxon>Corynebacteriaceae</taxon>
        <taxon>Corynebacterium</taxon>
    </lineage>
</organism>
<protein>
    <recommendedName>
        <fullName evidence="3">Sulfurtransferase</fullName>
    </recommendedName>
</protein>
<dbReference type="Pfam" id="PF00581">
    <property type="entry name" value="Rhodanese"/>
    <property type="match status" value="2"/>
</dbReference>
<comment type="catalytic activity">
    <reaction evidence="2">
        <text>thiosulfate + hydrogen cyanide = thiocyanate + sulfite + 2 H(+)</text>
        <dbReference type="Rhea" id="RHEA:16881"/>
        <dbReference type="ChEBI" id="CHEBI:15378"/>
        <dbReference type="ChEBI" id="CHEBI:17359"/>
        <dbReference type="ChEBI" id="CHEBI:18022"/>
        <dbReference type="ChEBI" id="CHEBI:18407"/>
        <dbReference type="ChEBI" id="CHEBI:33542"/>
        <dbReference type="EC" id="2.8.1.1"/>
    </reaction>
</comment>
<dbReference type="PANTHER" id="PTHR43855">
    <property type="entry name" value="THIOSULFATE SULFURTRANSFERASE"/>
    <property type="match status" value="1"/>
</dbReference>
<dbReference type="PROSITE" id="PS00683">
    <property type="entry name" value="RHODANESE_2"/>
    <property type="match status" value="1"/>
</dbReference>
<sequence>MAIEFDSNPAYAKFAHPERVVSASWLSARLGTPGLRVVESDEDAFLYDIGHIPGAVRIEWDKDLNDPVTRDFIDGEQFAQLMSDRGISRDDTVVIYGDQSNWWASYTYWVFELFGHPDVRLLDGGRDAWMGEERDTSFAVPELPATDYPVVERNDEAIRALVDDLKTADTTKDLALVDVRSSKEFAGATEISGTENFPGALRTGHIPGAVNIAWGDAVYPNARFKSYEEIAEAYKDLDPKQDTVVYCHLGDRSAHSWFVLKYILGFESVKNYDGGWVEWGNMVRMPIARGDAAASDTPRSS</sequence>
<dbReference type="CDD" id="cd01449">
    <property type="entry name" value="TST_Repeat_2"/>
    <property type="match status" value="1"/>
</dbReference>
<dbReference type="OrthoDB" id="9781034at2"/>
<keyword evidence="1" id="KW-0677">Repeat</keyword>
<dbReference type="PROSITE" id="PS50206">
    <property type="entry name" value="RHODANESE_3"/>
    <property type="match status" value="2"/>
</dbReference>